<proteinExistence type="predicted"/>
<dbReference type="AlphaFoldDB" id="A0A8J7VSC0"/>
<reference evidence="1" key="2">
    <citation type="submission" date="2021-04" db="EMBL/GenBank/DDBJ databases">
        <authorList>
            <person name="Karlyshev A.V."/>
        </authorList>
    </citation>
    <scope>NUCLEOTIDE SEQUENCE</scope>
    <source>
        <strain evidence="1">LMG 29479</strain>
    </source>
</reference>
<dbReference type="EMBL" id="JAGQFT010000002">
    <property type="protein sequence ID" value="MBR0561074.1"/>
    <property type="molecule type" value="Genomic_DNA"/>
</dbReference>
<name>A0A8J7VSC0_9GAMM</name>
<accession>A0A8J7VSC0</accession>
<evidence type="ECO:0000313" key="2">
    <source>
        <dbReference type="EMBL" id="MBS7456920.1"/>
    </source>
</evidence>
<protein>
    <submittedName>
        <fullName evidence="1">Uncharacterized protein</fullName>
    </submittedName>
</protein>
<organism evidence="1">
    <name type="scientific">Coralloluteibacterium stylophorae</name>
    <dbReference type="NCBI Taxonomy" id="1776034"/>
    <lineage>
        <taxon>Bacteria</taxon>
        <taxon>Pseudomonadati</taxon>
        <taxon>Pseudomonadota</taxon>
        <taxon>Gammaproteobacteria</taxon>
        <taxon>Lysobacterales</taxon>
        <taxon>Lysobacteraceae</taxon>
        <taxon>Coralloluteibacterium</taxon>
    </lineage>
</organism>
<sequence>MDKFVALLQFVLALFGVDVAGSTYVARATVDGVDTLHARAVVEAGVARFECLRSASGHCHYVVWPSRCDGPASCDRGPLQRFVLASGDSRQVAGLHRFRLCVTAEDAAAGTACAQVEDASAP</sequence>
<reference evidence="2 3" key="1">
    <citation type="journal article" date="2021" name="Microbiol. Resour. Announc.">
        <title>Draft Genome Sequence of Coralloluteibacterium stylophorae LMG 29479T.</title>
        <authorList>
            <person name="Karlyshev A.V."/>
            <person name="Kudryashova E.B."/>
            <person name="Ariskina E.V."/>
            <person name="Conroy A.P."/>
            <person name="Abidueva E.Y."/>
        </authorList>
    </citation>
    <scope>NUCLEOTIDE SEQUENCE [LARGE SCALE GENOMIC DNA]</scope>
    <source>
        <strain evidence="2 3">LMG 29479</strain>
    </source>
</reference>
<comment type="caution">
    <text evidence="1">The sequence shown here is derived from an EMBL/GenBank/DDBJ whole genome shotgun (WGS) entry which is preliminary data.</text>
</comment>
<dbReference type="RefSeq" id="WP_211925041.1">
    <property type="nucleotide sequence ID" value="NZ_JAGQFT020000004.1"/>
</dbReference>
<evidence type="ECO:0000313" key="1">
    <source>
        <dbReference type="EMBL" id="MBR0561074.1"/>
    </source>
</evidence>
<gene>
    <name evidence="2" type="ORF">KB893_007210</name>
    <name evidence="1" type="ORF">KB893_00865</name>
</gene>
<dbReference type="Proteomes" id="UP000675747">
    <property type="component" value="Unassembled WGS sequence"/>
</dbReference>
<dbReference type="EMBL" id="JAGQFT020000004">
    <property type="protein sequence ID" value="MBS7456920.1"/>
    <property type="molecule type" value="Genomic_DNA"/>
</dbReference>
<evidence type="ECO:0000313" key="3">
    <source>
        <dbReference type="Proteomes" id="UP000675747"/>
    </source>
</evidence>
<keyword evidence="3" id="KW-1185">Reference proteome</keyword>